<sequence length="221" mass="24884">MTKLTYEDIKNNEEIKTYIRSADQLLETLGITRHDFGHVIKVGETASRILLAFGYTEREIELAKIAAHIHDIGNMVNREEHAQTGAALCFNILTRLGMEPKEIALVVSAIGNHDEGTGSAVNSISAALILGDKCDVRRSRVRNIDFSTFDIHDRVNYAVEHSEVHINKDNRSILLDLTIDTSISSLMDYFEIFLTRMVMCRKAADFLEARFELVMNGTKVL</sequence>
<dbReference type="Proteomes" id="UP000422764">
    <property type="component" value="Chromosome"/>
</dbReference>
<gene>
    <name evidence="2" type="ORF">GOM49_13745</name>
</gene>
<organism evidence="2 3">
    <name type="scientific">Clostridium bovifaecis</name>
    <dbReference type="NCBI Taxonomy" id="2184719"/>
    <lineage>
        <taxon>Bacteria</taxon>
        <taxon>Bacillati</taxon>
        <taxon>Bacillota</taxon>
        <taxon>Clostridia</taxon>
        <taxon>Eubacteriales</taxon>
        <taxon>Clostridiaceae</taxon>
        <taxon>Clostridium</taxon>
    </lineage>
</organism>
<dbReference type="AlphaFoldDB" id="A0A6I6EQJ8"/>
<reference evidence="2 3" key="1">
    <citation type="submission" date="2019-12" db="EMBL/GenBank/DDBJ databases">
        <title>Genome sequenceing of Clostridium bovifaecis.</title>
        <authorList>
            <person name="Yao Y."/>
        </authorList>
    </citation>
    <scope>NUCLEOTIDE SEQUENCE [LARGE SCALE GENOMIC DNA]</scope>
    <source>
        <strain evidence="2 3">BXX</strain>
    </source>
</reference>
<dbReference type="SUPFAM" id="SSF109604">
    <property type="entry name" value="HD-domain/PDEase-like"/>
    <property type="match status" value="1"/>
</dbReference>
<dbReference type="InterPro" id="IPR006674">
    <property type="entry name" value="HD_domain"/>
</dbReference>
<feature type="domain" description="HD" evidence="1">
    <location>
        <begin position="36"/>
        <end position="117"/>
    </location>
</feature>
<evidence type="ECO:0000313" key="3">
    <source>
        <dbReference type="Proteomes" id="UP000422764"/>
    </source>
</evidence>
<proteinExistence type="predicted"/>
<evidence type="ECO:0000313" key="2">
    <source>
        <dbReference type="EMBL" id="QGU96012.1"/>
    </source>
</evidence>
<accession>A0A6I6EQJ8</accession>
<evidence type="ECO:0000259" key="1">
    <source>
        <dbReference type="Pfam" id="PF01966"/>
    </source>
</evidence>
<dbReference type="Gene3D" id="1.10.3210.10">
    <property type="entry name" value="Hypothetical protein af1432"/>
    <property type="match status" value="1"/>
</dbReference>
<dbReference type="InterPro" id="IPR003607">
    <property type="entry name" value="HD/PDEase_dom"/>
</dbReference>
<protein>
    <submittedName>
        <fullName evidence="2">HD domain-containing protein</fullName>
    </submittedName>
</protein>
<name>A0A6I6EQJ8_9CLOT</name>
<dbReference type="EMBL" id="CP046522">
    <property type="protein sequence ID" value="QGU96012.1"/>
    <property type="molecule type" value="Genomic_DNA"/>
</dbReference>
<dbReference type="Pfam" id="PF01966">
    <property type="entry name" value="HD"/>
    <property type="match status" value="1"/>
</dbReference>
<dbReference type="CDD" id="cd00077">
    <property type="entry name" value="HDc"/>
    <property type="match status" value="1"/>
</dbReference>
<keyword evidence="3" id="KW-1185">Reference proteome</keyword>